<dbReference type="PROSITE" id="PS50262">
    <property type="entry name" value="G_PROTEIN_RECEP_F1_2"/>
    <property type="match status" value="1"/>
</dbReference>
<dbReference type="Gene3D" id="1.20.1070.10">
    <property type="entry name" value="Rhodopsin 7-helix transmembrane proteins"/>
    <property type="match status" value="1"/>
</dbReference>
<keyword evidence="2 6" id="KW-0812">Transmembrane</keyword>
<evidence type="ECO:0000313" key="10">
    <source>
        <dbReference type="Proteomes" id="UP000008281"/>
    </source>
</evidence>
<feature type="compositionally biased region" description="Basic and acidic residues" evidence="5">
    <location>
        <begin position="735"/>
        <end position="744"/>
    </location>
</feature>
<dbReference type="InterPro" id="IPR017452">
    <property type="entry name" value="GPCR_Rhodpsn_7TM"/>
</dbReference>
<proteinExistence type="predicted"/>
<feature type="region of interest" description="Disordered" evidence="5">
    <location>
        <begin position="722"/>
        <end position="755"/>
    </location>
</feature>
<dbReference type="FunCoup" id="E3MCA9">
    <property type="interactions" value="3"/>
</dbReference>
<feature type="domain" description="G-protein coupled receptors family 1 profile" evidence="8">
    <location>
        <begin position="361"/>
        <end position="704"/>
    </location>
</feature>
<dbReference type="InParanoid" id="E3MCA9"/>
<feature type="chain" id="PRO_5003174707" description="G-protein coupled receptors family 1 profile domain-containing protein" evidence="7">
    <location>
        <begin position="17"/>
        <end position="795"/>
    </location>
</feature>
<feature type="transmembrane region" description="Helical" evidence="6">
    <location>
        <begin position="584"/>
        <end position="605"/>
    </location>
</feature>
<feature type="transmembrane region" description="Helical" evidence="6">
    <location>
        <begin position="382"/>
        <end position="404"/>
    </location>
</feature>
<evidence type="ECO:0000256" key="5">
    <source>
        <dbReference type="SAM" id="MobiDB-lite"/>
    </source>
</evidence>
<dbReference type="EMBL" id="DS268434">
    <property type="protein sequence ID" value="EFO98220.1"/>
    <property type="molecule type" value="Genomic_DNA"/>
</dbReference>
<sequence>MHYGLIFVCTSLIAQCSLFQFSHYMPPFNESYRIYQLCTDQNDKIFLGNIQNSEISFYLEKYILCWPDYVRFVPTKHHSIVWFLKALRGCEVNQILSHHSRPKTDFARTFHYDFLKYSYALICERGAMIPQSEHFYLYAYSGLFNTLYQAANADRQLVCDRISDVYADLYGRCYVPHVEKRQTKIKERCNGVSAPLLKFQDFFLRFSRNCSTFKDFITQDRSANISTMGQALTRDVTYMNLLSSNLVFNIHSDSELPSLVLKTRLLLQHFSLAAIKLWSQLETVRACRYATKSNYTETYSYSNETEEEKMAKLGNLITHNCCPSTNMHICDLNNERKYQRMAKNANFGFRIEAGLLTAICFNTVLLCFLLGKTYNKLSTATILFVLNIMGSNIAFMFSFTYFFMDLLYQDKYGPINEDYMEKSPELIIAETLQTHLFAHSEFKKHLVQETLYSLAQNGSLTGLIHLLVLVLVVINRSMSGKSIHLSKISVVSVFACVWIFLIASHVMFSIMQMNAINNLDALFSNLSKGRVNLSCNASMESGYEEIASHCDRTAVFHAFGAYLLRVSVFVSAGSEKMLFQGHTLFTILFLSASIIIFVITVTYHIKVRRQHDIIHNELRLGFLFHEIPTQAYCRTQSPHQRRERLFHTLILSIVTFFLSVLGQTYIEIAVFWVNEREDIAQLSKWYHYARILAFIDPVMNPLIVILRTPALRRQLRSQWTTIRSRASSRTRSAHSHRENADTSVKRKRSSSARMRKDAELMMSLMPTDRPVTCVHLTRSCSLRRSQDSQTHNSVV</sequence>
<evidence type="ECO:0000256" key="7">
    <source>
        <dbReference type="SAM" id="SignalP"/>
    </source>
</evidence>
<dbReference type="Proteomes" id="UP000008281">
    <property type="component" value="Unassembled WGS sequence"/>
</dbReference>
<name>E3MCA9_CAERE</name>
<evidence type="ECO:0000256" key="3">
    <source>
        <dbReference type="ARBA" id="ARBA00022989"/>
    </source>
</evidence>
<evidence type="ECO:0000259" key="8">
    <source>
        <dbReference type="PROSITE" id="PS50262"/>
    </source>
</evidence>
<dbReference type="OrthoDB" id="5870282at2759"/>
<feature type="transmembrane region" description="Helical" evidence="6">
    <location>
        <begin position="347"/>
        <end position="370"/>
    </location>
</feature>
<dbReference type="STRING" id="31234.E3MCA9"/>
<feature type="signal peptide" evidence="7">
    <location>
        <begin position="1"/>
        <end position="16"/>
    </location>
</feature>
<evidence type="ECO:0000256" key="2">
    <source>
        <dbReference type="ARBA" id="ARBA00022692"/>
    </source>
</evidence>
<dbReference type="AlphaFoldDB" id="E3MCA9"/>
<comment type="subcellular location">
    <subcellularLocation>
        <location evidence="1">Membrane</location>
    </subcellularLocation>
</comment>
<feature type="transmembrane region" description="Helical" evidence="6">
    <location>
        <begin position="649"/>
        <end position="673"/>
    </location>
</feature>
<keyword evidence="10" id="KW-1185">Reference proteome</keyword>
<evidence type="ECO:0000313" key="9">
    <source>
        <dbReference type="EMBL" id="EFO98220.1"/>
    </source>
</evidence>
<keyword evidence="4 6" id="KW-0472">Membrane</keyword>
<reference evidence="9" key="1">
    <citation type="submission" date="2007-07" db="EMBL/GenBank/DDBJ databases">
        <title>PCAP assembly of the Caenorhabditis remanei genome.</title>
        <authorList>
            <consortium name="The Caenorhabditis remanei Sequencing Consortium"/>
            <person name="Wilson R.K."/>
        </authorList>
    </citation>
    <scope>NUCLEOTIDE SEQUENCE [LARGE SCALE GENOMIC DNA]</scope>
    <source>
        <strain evidence="9">PB4641</strain>
    </source>
</reference>
<dbReference type="GO" id="GO:0016020">
    <property type="term" value="C:membrane"/>
    <property type="evidence" value="ECO:0007669"/>
    <property type="project" value="UniProtKB-SubCell"/>
</dbReference>
<dbReference type="eggNOG" id="ENOG502S240">
    <property type="taxonomic scope" value="Eukaryota"/>
</dbReference>
<evidence type="ECO:0000256" key="4">
    <source>
        <dbReference type="ARBA" id="ARBA00023136"/>
    </source>
</evidence>
<dbReference type="HOGENOM" id="CLU_353454_0_0_1"/>
<feature type="transmembrane region" description="Helical" evidence="6">
    <location>
        <begin position="685"/>
        <end position="706"/>
    </location>
</feature>
<keyword evidence="7" id="KW-0732">Signal</keyword>
<organism evidence="10">
    <name type="scientific">Caenorhabditis remanei</name>
    <name type="common">Caenorhabditis vulgaris</name>
    <dbReference type="NCBI Taxonomy" id="31234"/>
    <lineage>
        <taxon>Eukaryota</taxon>
        <taxon>Metazoa</taxon>
        <taxon>Ecdysozoa</taxon>
        <taxon>Nematoda</taxon>
        <taxon>Chromadorea</taxon>
        <taxon>Rhabditida</taxon>
        <taxon>Rhabditina</taxon>
        <taxon>Rhabditomorpha</taxon>
        <taxon>Rhabditoidea</taxon>
        <taxon>Rhabditidae</taxon>
        <taxon>Peloderinae</taxon>
        <taxon>Caenorhabditis</taxon>
    </lineage>
</organism>
<protein>
    <recommendedName>
        <fullName evidence="8">G-protein coupled receptors family 1 profile domain-containing protein</fullName>
    </recommendedName>
</protein>
<evidence type="ECO:0000256" key="6">
    <source>
        <dbReference type="SAM" id="Phobius"/>
    </source>
</evidence>
<evidence type="ECO:0000256" key="1">
    <source>
        <dbReference type="ARBA" id="ARBA00004370"/>
    </source>
</evidence>
<dbReference type="OMA" id="RGHTFFT"/>
<feature type="transmembrane region" description="Helical" evidence="6">
    <location>
        <begin position="460"/>
        <end position="478"/>
    </location>
</feature>
<accession>E3MCA9</accession>
<keyword evidence="3 6" id="KW-1133">Transmembrane helix</keyword>
<feature type="transmembrane region" description="Helical" evidence="6">
    <location>
        <begin position="490"/>
        <end position="511"/>
    </location>
</feature>
<gene>
    <name evidence="9" type="ORF">CRE_15427</name>
</gene>